<accession>A0A6J6VPV0</accession>
<dbReference type="Pfam" id="PF02452">
    <property type="entry name" value="PemK_toxin"/>
    <property type="match status" value="1"/>
</dbReference>
<dbReference type="GO" id="GO:0004521">
    <property type="term" value="F:RNA endonuclease activity"/>
    <property type="evidence" value="ECO:0007669"/>
    <property type="project" value="TreeGrafter"/>
</dbReference>
<evidence type="ECO:0000313" key="1">
    <source>
        <dbReference type="EMBL" id="CAB4773025.1"/>
    </source>
</evidence>
<dbReference type="GO" id="GO:0016075">
    <property type="term" value="P:rRNA catabolic process"/>
    <property type="evidence" value="ECO:0007669"/>
    <property type="project" value="TreeGrafter"/>
</dbReference>
<dbReference type="PANTHER" id="PTHR33988:SF1">
    <property type="entry name" value="ENDORIBONUCLEASE MAZF7-RELATED"/>
    <property type="match status" value="1"/>
</dbReference>
<reference evidence="1" key="1">
    <citation type="submission" date="2020-05" db="EMBL/GenBank/DDBJ databases">
        <authorList>
            <person name="Chiriac C."/>
            <person name="Salcher M."/>
            <person name="Ghai R."/>
            <person name="Kavagutti S V."/>
        </authorList>
    </citation>
    <scope>NUCLEOTIDE SEQUENCE</scope>
</reference>
<dbReference type="EMBL" id="CAFBQP010000111">
    <property type="protein sequence ID" value="CAB5067744.1"/>
    <property type="molecule type" value="Genomic_DNA"/>
</dbReference>
<dbReference type="EMBL" id="CAEZYY010000064">
    <property type="protein sequence ID" value="CAB4773025.1"/>
    <property type="molecule type" value="Genomic_DNA"/>
</dbReference>
<proteinExistence type="predicted"/>
<protein>
    <submittedName>
        <fullName evidence="1">Unannotated protein</fullName>
    </submittedName>
</protein>
<sequence length="112" mass="12159">MAWPDEIWLVDFGVPFPSEPAHRRPALVVGPPAAFGTGMPFVLVCPLTTVHRGLSLHLELEPEPSNGLSVTSYIQCEQLRSIGTHRLIERLGVIDATSSAHVRAIARTLLGL</sequence>
<dbReference type="PANTHER" id="PTHR33988">
    <property type="entry name" value="ENDORIBONUCLEASE MAZF-RELATED"/>
    <property type="match status" value="1"/>
</dbReference>
<organism evidence="1">
    <name type="scientific">freshwater metagenome</name>
    <dbReference type="NCBI Taxonomy" id="449393"/>
    <lineage>
        <taxon>unclassified sequences</taxon>
        <taxon>metagenomes</taxon>
        <taxon>ecological metagenomes</taxon>
    </lineage>
</organism>
<dbReference type="InterPro" id="IPR011067">
    <property type="entry name" value="Plasmid_toxin/cell-grow_inhib"/>
</dbReference>
<dbReference type="Gene3D" id="2.30.30.110">
    <property type="match status" value="1"/>
</dbReference>
<gene>
    <name evidence="1" type="ORF">UFOPK2806_02542</name>
    <name evidence="2" type="ORF">UFOPK4306_02162</name>
</gene>
<dbReference type="AlphaFoldDB" id="A0A6J6VPV0"/>
<dbReference type="InterPro" id="IPR003477">
    <property type="entry name" value="PemK-like"/>
</dbReference>
<dbReference type="GO" id="GO:0006402">
    <property type="term" value="P:mRNA catabolic process"/>
    <property type="evidence" value="ECO:0007669"/>
    <property type="project" value="TreeGrafter"/>
</dbReference>
<dbReference type="SUPFAM" id="SSF50118">
    <property type="entry name" value="Cell growth inhibitor/plasmid maintenance toxic component"/>
    <property type="match status" value="1"/>
</dbReference>
<dbReference type="GO" id="GO:0003677">
    <property type="term" value="F:DNA binding"/>
    <property type="evidence" value="ECO:0007669"/>
    <property type="project" value="InterPro"/>
</dbReference>
<evidence type="ECO:0000313" key="2">
    <source>
        <dbReference type="EMBL" id="CAB5067744.1"/>
    </source>
</evidence>
<name>A0A6J6VPV0_9ZZZZ</name>